<keyword evidence="3" id="KW-1185">Reference proteome</keyword>
<dbReference type="AlphaFoldDB" id="A0AAD4J3D5"/>
<reference evidence="2 3" key="1">
    <citation type="journal article" date="2021" name="Nat. Commun.">
        <title>Incipient diploidization of the medicinal plant Perilla within 10,000 years.</title>
        <authorList>
            <person name="Zhang Y."/>
            <person name="Shen Q."/>
            <person name="Leng L."/>
            <person name="Zhang D."/>
            <person name="Chen S."/>
            <person name="Shi Y."/>
            <person name="Ning Z."/>
            <person name="Chen S."/>
        </authorList>
    </citation>
    <scope>NUCLEOTIDE SEQUENCE [LARGE SCALE GENOMIC DNA]</scope>
    <source>
        <strain evidence="3">cv. PC099</strain>
    </source>
</reference>
<evidence type="ECO:0000256" key="1">
    <source>
        <dbReference type="SAM" id="MobiDB-lite"/>
    </source>
</evidence>
<dbReference type="EMBL" id="SDAM02000168">
    <property type="protein sequence ID" value="KAH6825888.1"/>
    <property type="molecule type" value="Genomic_DNA"/>
</dbReference>
<sequence>MALPAPISQDLTFYTVPWTREIDRACLDQLLYYYCVGKRWVPGDDQRNLNCLPRIKVMIRNHFGVDIPLLEFVSRVDHWRHRYQMFSWLIKYVGEERLDLYTRLIDADRRNEVLVYMNQAEDECEFLKRLFDVGEQEVLDNDVGEEDTGPPAVDSDEDDE</sequence>
<gene>
    <name evidence="2" type="ORF">C2S53_011253</name>
</gene>
<comment type="caution">
    <text evidence="2">The sequence shown here is derived from an EMBL/GenBank/DDBJ whole genome shotgun (WGS) entry which is preliminary data.</text>
</comment>
<name>A0AAD4J3D5_PERFH</name>
<feature type="region of interest" description="Disordered" evidence="1">
    <location>
        <begin position="137"/>
        <end position="160"/>
    </location>
</feature>
<organism evidence="2 3">
    <name type="scientific">Perilla frutescens var. hirtella</name>
    <name type="common">Perilla citriodora</name>
    <name type="synonym">Perilla setoyensis</name>
    <dbReference type="NCBI Taxonomy" id="608512"/>
    <lineage>
        <taxon>Eukaryota</taxon>
        <taxon>Viridiplantae</taxon>
        <taxon>Streptophyta</taxon>
        <taxon>Embryophyta</taxon>
        <taxon>Tracheophyta</taxon>
        <taxon>Spermatophyta</taxon>
        <taxon>Magnoliopsida</taxon>
        <taxon>eudicotyledons</taxon>
        <taxon>Gunneridae</taxon>
        <taxon>Pentapetalae</taxon>
        <taxon>asterids</taxon>
        <taxon>lamiids</taxon>
        <taxon>Lamiales</taxon>
        <taxon>Lamiaceae</taxon>
        <taxon>Nepetoideae</taxon>
        <taxon>Elsholtzieae</taxon>
        <taxon>Perilla</taxon>
    </lineage>
</organism>
<evidence type="ECO:0000313" key="2">
    <source>
        <dbReference type="EMBL" id="KAH6825888.1"/>
    </source>
</evidence>
<proteinExistence type="predicted"/>
<protein>
    <submittedName>
        <fullName evidence="2">Uncharacterized protein</fullName>
    </submittedName>
</protein>
<evidence type="ECO:0000313" key="3">
    <source>
        <dbReference type="Proteomes" id="UP001190926"/>
    </source>
</evidence>
<dbReference type="Proteomes" id="UP001190926">
    <property type="component" value="Unassembled WGS sequence"/>
</dbReference>
<accession>A0AAD4J3D5</accession>